<evidence type="ECO:0000313" key="3">
    <source>
        <dbReference type="EMBL" id="KFD20288.1"/>
    </source>
</evidence>
<dbReference type="InterPro" id="IPR018760">
    <property type="entry name" value="DUF2326"/>
</dbReference>
<dbReference type="RefSeq" id="WP_029991182.1">
    <property type="nucleotide sequence ID" value="NZ_ATMJ01000044.1"/>
</dbReference>
<keyword evidence="4" id="KW-1185">Reference proteome</keyword>
<feature type="coiled-coil region" evidence="1">
    <location>
        <begin position="266"/>
        <end position="293"/>
    </location>
</feature>
<dbReference type="OrthoDB" id="5140926at2"/>
<dbReference type="EMBL" id="JMPR01000024">
    <property type="protein sequence ID" value="KFD20288.1"/>
    <property type="molecule type" value="Genomic_DNA"/>
</dbReference>
<evidence type="ECO:0000259" key="2">
    <source>
        <dbReference type="Pfam" id="PF10088"/>
    </source>
</evidence>
<evidence type="ECO:0000256" key="1">
    <source>
        <dbReference type="SAM" id="Coils"/>
    </source>
</evidence>
<sequence>MRLNKLIILKNNSIVREVTFKDGLNLIVNKRTSGKDSGNSVGKSTLSRVLDYLFMSSGSDIYHDAEFGKDIPEIVSLINDGILRFTLDFNTVENKKAIVSRVISTDEKSSKYYLNDIEVDKKQYYDFIAQAVFGLTTDKPSLRNVSHKFIRNTNEKMQKTLNFLHTNTTSDVYDLLYLFLFGFNGLPLIKKKGEFNKDIKKQRKYLAAYRNPNRETVLSKMIKPLKKEIAEAEKNIKNFDFKDSHDESIKKLSEIQMVISNYSLTYATLNMRVRNIEESILSLKNNITQLVENDLIEIYNSAGLYFKGELKRTYEEMVLFHNDVIKNKIDFLELELLKKKEGIDAVNEKINDFHAQESSLFKTIKEPETLNSINQLFNKLTELRENLASIETNLTRINDTNALIKSLEDSKDKLLDEIELAVQGLEKNIEIFNEFFGDLTKEIYGERYIFDLSFDIDKGKCNFDISCVTPNSNGGKKKGEITAFDLAYIKFVDKVKLKRPTFVIHDSIEDVDVNQIRDIFIEANNINGQYIVSILSDKFSEDVDLKTMKDNSILELSSTNKFFKV</sequence>
<protein>
    <submittedName>
        <fullName evidence="3">SbcC family exonuclease</fullName>
    </submittedName>
</protein>
<keyword evidence="3" id="KW-0378">Hydrolase</keyword>
<dbReference type="Pfam" id="PF10088">
    <property type="entry name" value="DUF2326"/>
    <property type="match status" value="1"/>
</dbReference>
<reference evidence="3 4" key="1">
    <citation type="submission" date="2014-05" db="EMBL/GenBank/DDBJ databases">
        <title>ATOL: Assembling a taxonomically balanced genome-scale reconstruction of the evolutionary history of the Enterobacteriaceae.</title>
        <authorList>
            <person name="Plunkett G.III."/>
            <person name="Neeno-Eckwall E.C."/>
            <person name="Glasner J.D."/>
            <person name="Perna N.T."/>
        </authorList>
    </citation>
    <scope>NUCLEOTIDE SEQUENCE [LARGE SCALE GENOMIC DNA]</scope>
    <source>
        <strain evidence="3 4">ATCC 33301</strain>
    </source>
</reference>
<evidence type="ECO:0000313" key="4">
    <source>
        <dbReference type="Proteomes" id="UP000028602"/>
    </source>
</evidence>
<comment type="caution">
    <text evidence="3">The sequence shown here is derived from an EMBL/GenBank/DDBJ whole genome shotgun (WGS) entry which is preliminary data.</text>
</comment>
<gene>
    <name evidence="3" type="ORF">GTPT_1377</name>
</gene>
<name>A0A085JIJ2_9GAMM</name>
<feature type="coiled-coil region" evidence="1">
    <location>
        <begin position="373"/>
        <end position="417"/>
    </location>
</feature>
<feature type="domain" description="DUF2326" evidence="2">
    <location>
        <begin position="440"/>
        <end position="565"/>
    </location>
</feature>
<keyword evidence="3" id="KW-0540">Nuclease</keyword>
<keyword evidence="3" id="KW-0269">Exonuclease</keyword>
<keyword evidence="1" id="KW-0175">Coiled coil</keyword>
<dbReference type="eggNOG" id="COG5293">
    <property type="taxonomic scope" value="Bacteria"/>
</dbReference>
<dbReference type="Proteomes" id="UP000028602">
    <property type="component" value="Unassembled WGS sequence"/>
</dbReference>
<dbReference type="GO" id="GO:0004527">
    <property type="term" value="F:exonuclease activity"/>
    <property type="evidence" value="ECO:0007669"/>
    <property type="project" value="UniProtKB-KW"/>
</dbReference>
<proteinExistence type="predicted"/>
<organism evidence="3 4">
    <name type="scientific">Tatumella ptyseos ATCC 33301</name>
    <dbReference type="NCBI Taxonomy" id="1005995"/>
    <lineage>
        <taxon>Bacteria</taxon>
        <taxon>Pseudomonadati</taxon>
        <taxon>Pseudomonadota</taxon>
        <taxon>Gammaproteobacteria</taxon>
        <taxon>Enterobacterales</taxon>
        <taxon>Erwiniaceae</taxon>
        <taxon>Tatumella</taxon>
    </lineage>
</organism>
<dbReference type="AlphaFoldDB" id="A0A085JIJ2"/>
<accession>A0A085JIJ2</accession>